<protein>
    <submittedName>
        <fullName evidence="3">Putative SNF7-like protein</fullName>
    </submittedName>
</protein>
<evidence type="ECO:0000256" key="2">
    <source>
        <dbReference type="SAM" id="MobiDB-lite"/>
    </source>
</evidence>
<dbReference type="PANTHER" id="PTHR10476">
    <property type="entry name" value="CHARGED MULTIVESICULAR BODY PROTEIN"/>
    <property type="match status" value="1"/>
</dbReference>
<dbReference type="GO" id="GO:0007034">
    <property type="term" value="P:vacuolar transport"/>
    <property type="evidence" value="ECO:0007669"/>
    <property type="project" value="InterPro"/>
</dbReference>
<keyword evidence="4" id="KW-1185">Reference proteome</keyword>
<organism evidence="3 4">
    <name type="scientific">Trypanosoma theileri</name>
    <dbReference type="NCBI Taxonomy" id="67003"/>
    <lineage>
        <taxon>Eukaryota</taxon>
        <taxon>Discoba</taxon>
        <taxon>Euglenozoa</taxon>
        <taxon>Kinetoplastea</taxon>
        <taxon>Metakinetoplastina</taxon>
        <taxon>Trypanosomatida</taxon>
        <taxon>Trypanosomatidae</taxon>
        <taxon>Trypanosoma</taxon>
    </lineage>
</organism>
<dbReference type="RefSeq" id="XP_028885480.1">
    <property type="nucleotide sequence ID" value="XM_029023456.1"/>
</dbReference>
<dbReference type="OrthoDB" id="2329734at2759"/>
<dbReference type="Pfam" id="PF03357">
    <property type="entry name" value="Snf7"/>
    <property type="match status" value="1"/>
</dbReference>
<dbReference type="GeneID" id="39983236"/>
<gene>
    <name evidence="3" type="ORF">TM35_000064190</name>
</gene>
<dbReference type="STRING" id="67003.A0A1X0P3A0"/>
<dbReference type="Proteomes" id="UP000192257">
    <property type="component" value="Unassembled WGS sequence"/>
</dbReference>
<evidence type="ECO:0000256" key="1">
    <source>
        <dbReference type="SAM" id="Coils"/>
    </source>
</evidence>
<evidence type="ECO:0000313" key="3">
    <source>
        <dbReference type="EMBL" id="ORC91414.1"/>
    </source>
</evidence>
<dbReference type="Gene3D" id="6.10.140.1230">
    <property type="match status" value="1"/>
</dbReference>
<accession>A0A1X0P3A0</accession>
<name>A0A1X0P3A0_9TRYP</name>
<feature type="region of interest" description="Disordered" evidence="2">
    <location>
        <begin position="171"/>
        <end position="201"/>
    </location>
</feature>
<dbReference type="AlphaFoldDB" id="A0A1X0P3A0"/>
<evidence type="ECO:0000313" key="4">
    <source>
        <dbReference type="Proteomes" id="UP000192257"/>
    </source>
</evidence>
<feature type="coiled-coil region" evidence="1">
    <location>
        <begin position="15"/>
        <end position="49"/>
    </location>
</feature>
<proteinExistence type="predicted"/>
<dbReference type="EMBL" id="NBCO01000006">
    <property type="protein sequence ID" value="ORC91414.1"/>
    <property type="molecule type" value="Genomic_DNA"/>
</dbReference>
<keyword evidence="1" id="KW-0175">Coiled coil</keyword>
<dbReference type="VEuPathDB" id="TriTrypDB:TM35_000064190"/>
<comment type="caution">
    <text evidence="3">The sequence shown here is derived from an EMBL/GenBank/DDBJ whole genome shotgun (WGS) entry which is preliminary data.</text>
</comment>
<sequence length="214" mass="24492">MFKRETPEEQAKIWRRQLNSEMRKIDTQIRKIQREEMKVKQAAKQAARQGDNVAVRMLSKEIIRSRNAVRRMYTARTQMNSVSMHLQQQVSQIKLAGNLKKSATIMSQMNELVRIREVQEVMQAMSKEMVKAGLIEEMMNDTIDDALDDGISDTELEDEVSKVVEEVTHGKMEGATAGRSKLPQAQQTVQTTEVEEDDEDDLMEKYNALRGGTS</sequence>
<reference evidence="3 4" key="1">
    <citation type="submission" date="2017-03" db="EMBL/GenBank/DDBJ databases">
        <title>An alternative strategy for trypanosome survival in the mammalian bloodstream revealed through genome and transcriptome analysis of the ubiquitous bovine parasite Trypanosoma (Megatrypanum) theileri.</title>
        <authorList>
            <person name="Kelly S."/>
            <person name="Ivens A."/>
            <person name="Mott A."/>
            <person name="O'Neill E."/>
            <person name="Emms D."/>
            <person name="Macleod O."/>
            <person name="Voorheis P."/>
            <person name="Matthews J."/>
            <person name="Matthews K."/>
            <person name="Carrington M."/>
        </authorList>
    </citation>
    <scope>NUCLEOTIDE SEQUENCE [LARGE SCALE GENOMIC DNA]</scope>
    <source>
        <strain evidence="3">Edinburgh</strain>
    </source>
</reference>
<dbReference type="InterPro" id="IPR005024">
    <property type="entry name" value="Snf7_fam"/>
</dbReference>